<protein>
    <submittedName>
        <fullName evidence="8">Putative MFS family arabinose efflux permease</fullName>
    </submittedName>
</protein>
<dbReference type="GO" id="GO:0022857">
    <property type="term" value="F:transmembrane transporter activity"/>
    <property type="evidence" value="ECO:0007669"/>
    <property type="project" value="InterPro"/>
</dbReference>
<dbReference type="EMBL" id="JACHJS010000001">
    <property type="protein sequence ID" value="MBB4965733.1"/>
    <property type="molecule type" value="Genomic_DNA"/>
</dbReference>
<dbReference type="PROSITE" id="PS50850">
    <property type="entry name" value="MFS"/>
    <property type="match status" value="1"/>
</dbReference>
<dbReference type="SUPFAM" id="SSF103473">
    <property type="entry name" value="MFS general substrate transporter"/>
    <property type="match status" value="1"/>
</dbReference>
<comment type="subcellular location">
    <subcellularLocation>
        <location evidence="1">Cell membrane</location>
        <topology evidence="1">Multi-pass membrane protein</topology>
    </subcellularLocation>
</comment>
<dbReference type="RefSeq" id="WP_184669383.1">
    <property type="nucleotide sequence ID" value="NZ_BAABAI010000038.1"/>
</dbReference>
<dbReference type="InterPro" id="IPR020846">
    <property type="entry name" value="MFS_dom"/>
</dbReference>
<dbReference type="Gene3D" id="1.20.1250.20">
    <property type="entry name" value="MFS general substrate transporter like domains"/>
    <property type="match status" value="1"/>
</dbReference>
<dbReference type="Proteomes" id="UP000542674">
    <property type="component" value="Unassembled WGS sequence"/>
</dbReference>
<name>A0A7W7WWL8_9PSEU</name>
<sequence>MSQLLHPLRHGDFRRLVGGRSLNHFANAMAPIVLSFAVLDLTGSVVDLGLVVGARSVANVVVLLFGGVLADRLPRRLILQGTSAAAAVVQAVIAAAVLLGFASIAVLVVLSVANGVVAAASLPAVAALIPQTVPPDEIRPANAVARVGVNLGLVTGASTAGLLVGFSGPGWGIAVNALLFAGSALCYLGITVGGTARPPEQRTHPLTDLLEGWAEFVSRTWVWVVVVQFLVVNAAVAGGLHVLGPTIADRTFGRTTWGLLLAAQTAGALLGALIAARTRVRHPLRLGVAVTAVEAVPLLALAGTSNPVPLVCAMVANGIALEQFAVAWDVSLQENVPADKLARVYSCDAMGSFIAIPLGEMAAGPISTRLGTAPTLVAGAALVVAATAATLLSKDVRGLRAGGS</sequence>
<proteinExistence type="predicted"/>
<feature type="transmembrane region" description="Helical" evidence="6">
    <location>
        <begin position="104"/>
        <end position="129"/>
    </location>
</feature>
<dbReference type="InterPro" id="IPR036259">
    <property type="entry name" value="MFS_trans_sf"/>
</dbReference>
<keyword evidence="5 6" id="KW-0472">Membrane</keyword>
<reference evidence="8 9" key="1">
    <citation type="submission" date="2020-08" db="EMBL/GenBank/DDBJ databases">
        <title>Sequencing the genomes of 1000 actinobacteria strains.</title>
        <authorList>
            <person name="Klenk H.-P."/>
        </authorList>
    </citation>
    <scope>NUCLEOTIDE SEQUENCE [LARGE SCALE GENOMIC DNA]</scope>
    <source>
        <strain evidence="8 9">DSM 45084</strain>
    </source>
</reference>
<dbReference type="GO" id="GO:0005886">
    <property type="term" value="C:plasma membrane"/>
    <property type="evidence" value="ECO:0007669"/>
    <property type="project" value="UniProtKB-SubCell"/>
</dbReference>
<feature type="transmembrane region" description="Helical" evidence="6">
    <location>
        <begin position="170"/>
        <end position="192"/>
    </location>
</feature>
<accession>A0A7W7WWL8</accession>
<evidence type="ECO:0000256" key="1">
    <source>
        <dbReference type="ARBA" id="ARBA00004651"/>
    </source>
</evidence>
<dbReference type="PANTHER" id="PTHR23513">
    <property type="entry name" value="INTEGRAL MEMBRANE EFFLUX PROTEIN-RELATED"/>
    <property type="match status" value="1"/>
</dbReference>
<feature type="transmembrane region" description="Helical" evidence="6">
    <location>
        <begin position="371"/>
        <end position="392"/>
    </location>
</feature>
<feature type="domain" description="Major facilitator superfamily (MFS) profile" evidence="7">
    <location>
        <begin position="1"/>
        <end position="397"/>
    </location>
</feature>
<gene>
    <name evidence="8" type="ORF">F4559_003092</name>
</gene>
<evidence type="ECO:0000256" key="2">
    <source>
        <dbReference type="ARBA" id="ARBA00022475"/>
    </source>
</evidence>
<keyword evidence="3 6" id="KW-0812">Transmembrane</keyword>
<dbReference type="InterPro" id="IPR011701">
    <property type="entry name" value="MFS"/>
</dbReference>
<evidence type="ECO:0000256" key="3">
    <source>
        <dbReference type="ARBA" id="ARBA00022692"/>
    </source>
</evidence>
<evidence type="ECO:0000259" key="7">
    <source>
        <dbReference type="PROSITE" id="PS50850"/>
    </source>
</evidence>
<dbReference type="PANTHER" id="PTHR23513:SF11">
    <property type="entry name" value="STAPHYLOFERRIN A TRANSPORTER"/>
    <property type="match status" value="1"/>
</dbReference>
<dbReference type="CDD" id="cd06173">
    <property type="entry name" value="MFS_MefA_like"/>
    <property type="match status" value="1"/>
</dbReference>
<feature type="transmembrane region" description="Helical" evidence="6">
    <location>
        <begin position="48"/>
        <end position="70"/>
    </location>
</feature>
<evidence type="ECO:0000256" key="4">
    <source>
        <dbReference type="ARBA" id="ARBA00022989"/>
    </source>
</evidence>
<feature type="transmembrane region" description="Helical" evidence="6">
    <location>
        <begin position="77"/>
        <end position="98"/>
    </location>
</feature>
<dbReference type="Pfam" id="PF07690">
    <property type="entry name" value="MFS_1"/>
    <property type="match status" value="1"/>
</dbReference>
<feature type="transmembrane region" description="Helical" evidence="6">
    <location>
        <begin position="21"/>
        <end position="42"/>
    </location>
</feature>
<keyword evidence="4 6" id="KW-1133">Transmembrane helix</keyword>
<evidence type="ECO:0000256" key="5">
    <source>
        <dbReference type="ARBA" id="ARBA00023136"/>
    </source>
</evidence>
<comment type="caution">
    <text evidence="8">The sequence shown here is derived from an EMBL/GenBank/DDBJ whole genome shotgun (WGS) entry which is preliminary data.</text>
</comment>
<evidence type="ECO:0000313" key="8">
    <source>
        <dbReference type="EMBL" id="MBB4965733.1"/>
    </source>
</evidence>
<evidence type="ECO:0000313" key="9">
    <source>
        <dbReference type="Proteomes" id="UP000542674"/>
    </source>
</evidence>
<keyword evidence="2" id="KW-1003">Cell membrane</keyword>
<evidence type="ECO:0000256" key="6">
    <source>
        <dbReference type="SAM" id="Phobius"/>
    </source>
</evidence>
<feature type="transmembrane region" description="Helical" evidence="6">
    <location>
        <begin position="141"/>
        <end position="164"/>
    </location>
</feature>
<organism evidence="8 9">
    <name type="scientific">Saccharothrix violaceirubra</name>
    <dbReference type="NCBI Taxonomy" id="413306"/>
    <lineage>
        <taxon>Bacteria</taxon>
        <taxon>Bacillati</taxon>
        <taxon>Actinomycetota</taxon>
        <taxon>Actinomycetes</taxon>
        <taxon>Pseudonocardiales</taxon>
        <taxon>Pseudonocardiaceae</taxon>
        <taxon>Saccharothrix</taxon>
    </lineage>
</organism>
<dbReference type="AlphaFoldDB" id="A0A7W7WWL8"/>
<keyword evidence="9" id="KW-1185">Reference proteome</keyword>
<feature type="transmembrane region" description="Helical" evidence="6">
    <location>
        <begin position="256"/>
        <end position="276"/>
    </location>
</feature>
<feature type="transmembrane region" description="Helical" evidence="6">
    <location>
        <begin position="221"/>
        <end position="244"/>
    </location>
</feature>